<dbReference type="Pfam" id="PF00296">
    <property type="entry name" value="Bac_luciferase"/>
    <property type="match status" value="1"/>
</dbReference>
<evidence type="ECO:0000259" key="5">
    <source>
        <dbReference type="Pfam" id="PF00296"/>
    </source>
</evidence>
<keyword evidence="1" id="KW-0285">Flavoprotein</keyword>
<dbReference type="InterPro" id="IPR011251">
    <property type="entry name" value="Luciferase-like_dom"/>
</dbReference>
<protein>
    <submittedName>
        <fullName evidence="6">LLM class flavin-dependent oxidoreductase</fullName>
    </submittedName>
</protein>
<dbReference type="PANTHER" id="PTHR30011:SF16">
    <property type="entry name" value="C2H2 FINGER DOMAIN TRANSCRIPTION FACTOR (EUROFUNG)-RELATED"/>
    <property type="match status" value="1"/>
</dbReference>
<dbReference type="EMBL" id="JBBEGM010000003">
    <property type="protein sequence ID" value="MEJ2861617.1"/>
    <property type="molecule type" value="Genomic_DNA"/>
</dbReference>
<organism evidence="6 7">
    <name type="scientific">Actinomycetospora flava</name>
    <dbReference type="NCBI Taxonomy" id="3129232"/>
    <lineage>
        <taxon>Bacteria</taxon>
        <taxon>Bacillati</taxon>
        <taxon>Actinomycetota</taxon>
        <taxon>Actinomycetes</taxon>
        <taxon>Pseudonocardiales</taxon>
        <taxon>Pseudonocardiaceae</taxon>
        <taxon>Actinomycetospora</taxon>
    </lineage>
</organism>
<dbReference type="Gene3D" id="3.20.20.30">
    <property type="entry name" value="Luciferase-like domain"/>
    <property type="match status" value="1"/>
</dbReference>
<evidence type="ECO:0000256" key="4">
    <source>
        <dbReference type="ARBA" id="ARBA00023033"/>
    </source>
</evidence>
<keyword evidence="3" id="KW-0560">Oxidoreductase</keyword>
<gene>
    <name evidence="6" type="ORF">WCD58_10640</name>
</gene>
<proteinExistence type="predicted"/>
<keyword evidence="7" id="KW-1185">Reference proteome</keyword>
<dbReference type="SUPFAM" id="SSF51679">
    <property type="entry name" value="Bacterial luciferase-like"/>
    <property type="match status" value="1"/>
</dbReference>
<evidence type="ECO:0000256" key="2">
    <source>
        <dbReference type="ARBA" id="ARBA00022643"/>
    </source>
</evidence>
<dbReference type="RefSeq" id="WP_337702464.1">
    <property type="nucleotide sequence ID" value="NZ_JBBEGM010000003.1"/>
</dbReference>
<sequence>MSFAEILADATAREDAGQDRVLIREGDVFVLAAAVAARTATIRIGVAVDTARTHPYVAARKLAALDKISQGRAEWLPEDAEPARRDEAVHLVEALLASWGPGATVNDRERGVHIDTDRITAVHHDGRWWSVHSPLDVPAGPQGVVPRWAGP</sequence>
<dbReference type="Proteomes" id="UP001369736">
    <property type="component" value="Unassembled WGS sequence"/>
</dbReference>
<feature type="domain" description="Luciferase-like" evidence="5">
    <location>
        <begin position="2"/>
        <end position="75"/>
    </location>
</feature>
<name>A0ABU8M2M6_9PSEU</name>
<accession>A0ABU8M2M6</accession>
<reference evidence="6 7" key="1">
    <citation type="submission" date="2024-03" db="EMBL/GenBank/DDBJ databases">
        <title>Actinomycetospora sp. OC33-EN07, a novel actinomycete isolated from wild orchid (Aerides multiflora).</title>
        <authorList>
            <person name="Suriyachadkun C."/>
        </authorList>
    </citation>
    <scope>NUCLEOTIDE SEQUENCE [LARGE SCALE GENOMIC DNA]</scope>
    <source>
        <strain evidence="6 7">OC33-EN07</strain>
    </source>
</reference>
<comment type="caution">
    <text evidence="6">The sequence shown here is derived from an EMBL/GenBank/DDBJ whole genome shotgun (WGS) entry which is preliminary data.</text>
</comment>
<evidence type="ECO:0000313" key="6">
    <source>
        <dbReference type="EMBL" id="MEJ2861617.1"/>
    </source>
</evidence>
<evidence type="ECO:0000256" key="1">
    <source>
        <dbReference type="ARBA" id="ARBA00022630"/>
    </source>
</evidence>
<keyword evidence="4" id="KW-0503">Monooxygenase</keyword>
<dbReference type="InterPro" id="IPR036661">
    <property type="entry name" value="Luciferase-like_sf"/>
</dbReference>
<evidence type="ECO:0000256" key="3">
    <source>
        <dbReference type="ARBA" id="ARBA00023002"/>
    </source>
</evidence>
<evidence type="ECO:0000313" key="7">
    <source>
        <dbReference type="Proteomes" id="UP001369736"/>
    </source>
</evidence>
<dbReference type="PANTHER" id="PTHR30011">
    <property type="entry name" value="ALKANESULFONATE MONOOXYGENASE-RELATED"/>
    <property type="match status" value="1"/>
</dbReference>
<keyword evidence="2" id="KW-0288">FMN</keyword>
<dbReference type="InterPro" id="IPR051260">
    <property type="entry name" value="Diverse_substr_monoxygenases"/>
</dbReference>